<keyword evidence="2" id="KW-0479">Metal-binding</keyword>
<dbReference type="GO" id="GO:0016020">
    <property type="term" value="C:membrane"/>
    <property type="evidence" value="ECO:0007669"/>
    <property type="project" value="TreeGrafter"/>
</dbReference>
<dbReference type="GO" id="GO:0004222">
    <property type="term" value="F:metalloendopeptidase activity"/>
    <property type="evidence" value="ECO:0007669"/>
    <property type="project" value="InterPro"/>
</dbReference>
<comment type="similarity">
    <text evidence="7">Belongs to the peptidase M48 family.</text>
</comment>
<feature type="chain" id="PRO_5003020138" evidence="8">
    <location>
        <begin position="22"/>
        <end position="426"/>
    </location>
</feature>
<keyword evidence="4 7" id="KW-0862">Zinc</keyword>
<dbReference type="OrthoDB" id="9814887at2"/>
<gene>
    <name evidence="10" type="ordered locus">ACIS_00363</name>
</gene>
<dbReference type="InterPro" id="IPR051156">
    <property type="entry name" value="Mito/Outer_Membr_Metalloprot"/>
</dbReference>
<dbReference type="RefSeq" id="WP_012880486.1">
    <property type="nucleotide sequence ID" value="NC_013532.1"/>
</dbReference>
<dbReference type="EMBL" id="CP001759">
    <property type="protein sequence ID" value="ACZ49007.1"/>
    <property type="molecule type" value="Genomic_DNA"/>
</dbReference>
<dbReference type="SUPFAM" id="SSF55486">
    <property type="entry name" value="Metalloproteases ('zincins'), catalytic domain"/>
    <property type="match status" value="1"/>
</dbReference>
<dbReference type="GO" id="GO:0046872">
    <property type="term" value="F:metal ion binding"/>
    <property type="evidence" value="ECO:0007669"/>
    <property type="project" value="UniProtKB-KW"/>
</dbReference>
<dbReference type="SUPFAM" id="SSF48452">
    <property type="entry name" value="TPR-like"/>
    <property type="match status" value="1"/>
</dbReference>
<reference evidence="10 11" key="1">
    <citation type="journal article" date="2010" name="J. Bacteriol.">
        <title>Complete genome sequence of Anaplasma marginale subsp. centrale.</title>
        <authorList>
            <person name="Herndon D.R."/>
            <person name="Palmer G.H."/>
            <person name="Shkap V."/>
            <person name="Knowles D.P. Jr."/>
            <person name="Brayton K.A."/>
        </authorList>
    </citation>
    <scope>NUCLEOTIDE SEQUENCE [LARGE SCALE GENOMIC DNA]</scope>
    <source>
        <strain evidence="10 11">Israel</strain>
    </source>
</reference>
<evidence type="ECO:0000256" key="1">
    <source>
        <dbReference type="ARBA" id="ARBA00022670"/>
    </source>
</evidence>
<dbReference type="PANTHER" id="PTHR22726">
    <property type="entry name" value="METALLOENDOPEPTIDASE OMA1"/>
    <property type="match status" value="1"/>
</dbReference>
<dbReference type="AlphaFoldDB" id="D1ATX9"/>
<dbReference type="InterPro" id="IPR001915">
    <property type="entry name" value="Peptidase_M48"/>
</dbReference>
<dbReference type="Gene3D" id="3.30.2010.10">
    <property type="entry name" value="Metalloproteases ('zincins'), catalytic domain"/>
    <property type="match status" value="1"/>
</dbReference>
<dbReference type="GO" id="GO:0051603">
    <property type="term" value="P:proteolysis involved in protein catabolic process"/>
    <property type="evidence" value="ECO:0007669"/>
    <property type="project" value="TreeGrafter"/>
</dbReference>
<name>D1ATX9_ANACI</name>
<dbReference type="CDD" id="cd07324">
    <property type="entry name" value="M48C_Oma1-like"/>
    <property type="match status" value="1"/>
</dbReference>
<keyword evidence="8" id="KW-0732">Signal</keyword>
<dbReference type="SMART" id="SM00028">
    <property type="entry name" value="TPR"/>
    <property type="match status" value="1"/>
</dbReference>
<sequence>MRALFIFILCSALMQSPDALCARVFRDSEVENVVKKISTPLFTAANVDASGVRVFVVDDYSINAYVSSGGDLFIHKGLILFSRDPSVIVGVIAHEIGHMSQNHIVKRGGEIRSGTVANGIGYILGMVASLAVDPRVGEAIILGSSTIRQREFLAYSRVQEEVADQRALEYLDAAGYTSDGLIKVLNHFSQKESHLVEAERDQYLSTHPVSEHRLAKVSSYSRNNAVRGFSDDDIASFGRIVEKTEAFLMPVQLLERGVLSPYMKSILDYRKANMDDALRVLGLLIEGAPSDPYLYEMRAHIFYKLGRIEESVSDYKTALGLLPENSMIKLELAQALMLKDPHETLQYLEQVSYQEKENPLVWKNLAIVYGRTGNVGMSYFAMANRFFVEGDNKKFAKYAALSKMYLKNGSVQLRVIEDMEEIRKAR</sequence>
<dbReference type="Proteomes" id="UP000000630">
    <property type="component" value="Chromosome"/>
</dbReference>
<evidence type="ECO:0000256" key="7">
    <source>
        <dbReference type="RuleBase" id="RU003983"/>
    </source>
</evidence>
<evidence type="ECO:0000256" key="3">
    <source>
        <dbReference type="ARBA" id="ARBA00022801"/>
    </source>
</evidence>
<proteinExistence type="inferred from homology"/>
<evidence type="ECO:0000256" key="4">
    <source>
        <dbReference type="ARBA" id="ARBA00022833"/>
    </source>
</evidence>
<evidence type="ECO:0000313" key="11">
    <source>
        <dbReference type="Proteomes" id="UP000000630"/>
    </source>
</evidence>
<accession>D1ATX9</accession>
<organism evidence="10 11">
    <name type="scientific">Anaplasma centrale (strain Israel)</name>
    <name type="common">Anaplasma marginale subsp. centrale (strain Israel)</name>
    <dbReference type="NCBI Taxonomy" id="574556"/>
    <lineage>
        <taxon>Bacteria</taxon>
        <taxon>Pseudomonadati</taxon>
        <taxon>Pseudomonadota</taxon>
        <taxon>Alphaproteobacteria</taxon>
        <taxon>Rickettsiales</taxon>
        <taxon>Anaplasmataceae</taxon>
        <taxon>Anaplasma</taxon>
    </lineage>
</organism>
<dbReference type="Gene3D" id="1.25.40.10">
    <property type="entry name" value="Tetratricopeptide repeat domain"/>
    <property type="match status" value="1"/>
</dbReference>
<feature type="domain" description="Peptidase M48" evidence="9">
    <location>
        <begin position="31"/>
        <end position="219"/>
    </location>
</feature>
<keyword evidence="6" id="KW-0802">TPR repeat</keyword>
<evidence type="ECO:0000256" key="5">
    <source>
        <dbReference type="ARBA" id="ARBA00023049"/>
    </source>
</evidence>
<comment type="cofactor">
    <cofactor evidence="7">
        <name>Zn(2+)</name>
        <dbReference type="ChEBI" id="CHEBI:29105"/>
    </cofactor>
    <text evidence="7">Binds 1 zinc ion per subunit.</text>
</comment>
<feature type="signal peptide" evidence="8">
    <location>
        <begin position="1"/>
        <end position="21"/>
    </location>
</feature>
<feature type="repeat" description="TPR" evidence="6">
    <location>
        <begin position="292"/>
        <end position="325"/>
    </location>
</feature>
<protein>
    <submittedName>
        <fullName evidence="10">Putative protease</fullName>
    </submittedName>
</protein>
<dbReference type="HOGENOM" id="CLU_030556_2_0_5"/>
<keyword evidence="3 7" id="KW-0378">Hydrolase</keyword>
<dbReference type="STRING" id="574556.ACIS_00363"/>
<keyword evidence="1 7" id="KW-0645">Protease</keyword>
<dbReference type="InterPro" id="IPR019734">
    <property type="entry name" value="TPR_rpt"/>
</dbReference>
<dbReference type="PROSITE" id="PS50005">
    <property type="entry name" value="TPR"/>
    <property type="match status" value="1"/>
</dbReference>
<evidence type="ECO:0000256" key="2">
    <source>
        <dbReference type="ARBA" id="ARBA00022723"/>
    </source>
</evidence>
<evidence type="ECO:0000256" key="6">
    <source>
        <dbReference type="PROSITE-ProRule" id="PRU00339"/>
    </source>
</evidence>
<evidence type="ECO:0000256" key="8">
    <source>
        <dbReference type="SAM" id="SignalP"/>
    </source>
</evidence>
<evidence type="ECO:0000313" key="10">
    <source>
        <dbReference type="EMBL" id="ACZ49007.1"/>
    </source>
</evidence>
<dbReference type="Pfam" id="PF01435">
    <property type="entry name" value="Peptidase_M48"/>
    <property type="match status" value="1"/>
</dbReference>
<dbReference type="PANTHER" id="PTHR22726:SF1">
    <property type="entry name" value="METALLOENDOPEPTIDASE OMA1, MITOCHONDRIAL"/>
    <property type="match status" value="1"/>
</dbReference>
<keyword evidence="5 7" id="KW-0482">Metalloprotease</keyword>
<keyword evidence="11" id="KW-1185">Reference proteome</keyword>
<evidence type="ECO:0000259" key="9">
    <source>
        <dbReference type="Pfam" id="PF01435"/>
    </source>
</evidence>
<dbReference type="KEGG" id="acn:ACIS_00363"/>
<dbReference type="eggNOG" id="COG4783">
    <property type="taxonomic scope" value="Bacteria"/>
</dbReference>
<dbReference type="InterPro" id="IPR011990">
    <property type="entry name" value="TPR-like_helical_dom_sf"/>
</dbReference>